<keyword evidence="3" id="KW-1185">Reference proteome</keyword>
<feature type="region of interest" description="Disordered" evidence="1">
    <location>
        <begin position="119"/>
        <end position="157"/>
    </location>
</feature>
<name>A0A7J7P7T9_9MAGN</name>
<organism evidence="2 3">
    <name type="scientific">Kingdonia uniflora</name>
    <dbReference type="NCBI Taxonomy" id="39325"/>
    <lineage>
        <taxon>Eukaryota</taxon>
        <taxon>Viridiplantae</taxon>
        <taxon>Streptophyta</taxon>
        <taxon>Embryophyta</taxon>
        <taxon>Tracheophyta</taxon>
        <taxon>Spermatophyta</taxon>
        <taxon>Magnoliopsida</taxon>
        <taxon>Ranunculales</taxon>
        <taxon>Circaeasteraceae</taxon>
        <taxon>Kingdonia</taxon>
    </lineage>
</organism>
<protein>
    <submittedName>
        <fullName evidence="2">Uncharacterized protein</fullName>
    </submittedName>
</protein>
<accession>A0A7J7P7T9</accession>
<dbReference type="OrthoDB" id="275876at2759"/>
<feature type="compositionally biased region" description="Acidic residues" evidence="1">
    <location>
        <begin position="119"/>
        <end position="149"/>
    </location>
</feature>
<dbReference type="EMBL" id="JACGCM010000188">
    <property type="protein sequence ID" value="KAF6175383.1"/>
    <property type="molecule type" value="Genomic_DNA"/>
</dbReference>
<dbReference type="AlphaFoldDB" id="A0A7J7P7T9"/>
<reference evidence="2 3" key="1">
    <citation type="journal article" date="2020" name="IScience">
        <title>Genome Sequencing of the Endangered Kingdonia uniflora (Circaeasteraceae, Ranunculales) Reveals Potential Mechanisms of Evolutionary Specialization.</title>
        <authorList>
            <person name="Sun Y."/>
            <person name="Deng T."/>
            <person name="Zhang A."/>
            <person name="Moore M.J."/>
            <person name="Landis J.B."/>
            <person name="Lin N."/>
            <person name="Zhang H."/>
            <person name="Zhang X."/>
            <person name="Huang J."/>
            <person name="Zhang X."/>
            <person name="Sun H."/>
            <person name="Wang H."/>
        </authorList>
    </citation>
    <scope>NUCLEOTIDE SEQUENCE [LARGE SCALE GENOMIC DNA]</scope>
    <source>
        <strain evidence="2">TB1705</strain>
        <tissue evidence="2">Leaf</tissue>
    </source>
</reference>
<proteinExistence type="predicted"/>
<comment type="caution">
    <text evidence="2">The sequence shown here is derived from an EMBL/GenBank/DDBJ whole genome shotgun (WGS) entry which is preliminary data.</text>
</comment>
<evidence type="ECO:0000313" key="2">
    <source>
        <dbReference type="EMBL" id="KAF6175383.1"/>
    </source>
</evidence>
<evidence type="ECO:0000256" key="1">
    <source>
        <dbReference type="SAM" id="MobiDB-lite"/>
    </source>
</evidence>
<gene>
    <name evidence="2" type="ORF">GIB67_036474</name>
</gene>
<evidence type="ECO:0000313" key="3">
    <source>
        <dbReference type="Proteomes" id="UP000541444"/>
    </source>
</evidence>
<sequence>MGFRSGIESRKEDNSLKLLGQCSCFKSTGEIDLDNDNLSKAACCEGSSDNYLYYPRMAVDCLDWFKFLRTLNLFDILNSNKLVLSKPILDYLNERYGVQVVNVEEEVVVEDLDNFEEVEDSDFDSYEEEALSDGEEVGDESVMDSDTSEESCIKEKK</sequence>
<dbReference type="Proteomes" id="UP000541444">
    <property type="component" value="Unassembled WGS sequence"/>
</dbReference>